<dbReference type="GO" id="GO:0016746">
    <property type="term" value="F:acyltransferase activity"/>
    <property type="evidence" value="ECO:0007669"/>
    <property type="project" value="InterPro"/>
</dbReference>
<gene>
    <name evidence="2" type="ORF">MD535_02230</name>
</gene>
<protein>
    <submittedName>
        <fullName evidence="2">Beta-ketoacyl synthase chain length factor</fullName>
    </submittedName>
</protein>
<name>A0A9X3HV41_9VIBR</name>
<dbReference type="AlphaFoldDB" id="A0A9X3HV41"/>
<dbReference type="InterPro" id="IPR016039">
    <property type="entry name" value="Thiolase-like"/>
</dbReference>
<dbReference type="EMBL" id="JAKRRY010000002">
    <property type="protein sequence ID" value="MCW8344843.1"/>
    <property type="molecule type" value="Genomic_DNA"/>
</dbReference>
<evidence type="ECO:0000313" key="2">
    <source>
        <dbReference type="EMBL" id="MCW8344843.1"/>
    </source>
</evidence>
<feature type="domain" description="Beta-ketoacyl synthase-like N-terminal" evidence="1">
    <location>
        <begin position="28"/>
        <end position="225"/>
    </location>
</feature>
<dbReference type="Pfam" id="PF13723">
    <property type="entry name" value="Ketoacyl-synt_2"/>
    <property type="match status" value="1"/>
</dbReference>
<sequence length="231" mass="25894">MSHPLPIISFNIETWCAKSKGLHTHADWLSWSHTGQWPVEGVLEVDRIPAMMRRRMSSLSKLAVQCAIELMEHPSIDYIVFSSRHGELLRSSELIKDIINGDDASPMAFSQSVHNTAAGLTTIATKQPIPVTSIAASSNTFHSAMIEAWSYLEEHPTHRVLLVDFDEPVPDIYQQYEDKQFCSYSVGLMLTHGDSLAFPLLSSSHTHNDLPQALCFLQHWLTSTTAQKKPL</sequence>
<dbReference type="Proteomes" id="UP001155587">
    <property type="component" value="Unassembled WGS sequence"/>
</dbReference>
<dbReference type="RefSeq" id="WP_265673309.1">
    <property type="nucleotide sequence ID" value="NZ_JAKRRY010000002.1"/>
</dbReference>
<evidence type="ECO:0000313" key="3">
    <source>
        <dbReference type="Proteomes" id="UP001155587"/>
    </source>
</evidence>
<dbReference type="SUPFAM" id="SSF53901">
    <property type="entry name" value="Thiolase-like"/>
    <property type="match status" value="1"/>
</dbReference>
<organism evidence="2 3">
    <name type="scientific">Vibrio qingdaonensis</name>
    <dbReference type="NCBI Taxonomy" id="2829491"/>
    <lineage>
        <taxon>Bacteria</taxon>
        <taxon>Pseudomonadati</taxon>
        <taxon>Pseudomonadota</taxon>
        <taxon>Gammaproteobacteria</taxon>
        <taxon>Vibrionales</taxon>
        <taxon>Vibrionaceae</taxon>
        <taxon>Vibrio</taxon>
    </lineage>
</organism>
<proteinExistence type="predicted"/>
<reference evidence="2" key="1">
    <citation type="submission" date="2022-02" db="EMBL/GenBank/DDBJ databases">
        <title>Vibrio sp. nov, a new bacterium isolated from seawater.</title>
        <authorList>
            <person name="Yuan Y."/>
        </authorList>
    </citation>
    <scope>NUCLEOTIDE SEQUENCE</scope>
    <source>
        <strain evidence="2">ZSDZ65</strain>
    </source>
</reference>
<dbReference type="InterPro" id="IPR014030">
    <property type="entry name" value="Ketoacyl_synth_N"/>
</dbReference>
<evidence type="ECO:0000259" key="1">
    <source>
        <dbReference type="Pfam" id="PF13723"/>
    </source>
</evidence>
<comment type="caution">
    <text evidence="2">The sequence shown here is derived from an EMBL/GenBank/DDBJ whole genome shotgun (WGS) entry which is preliminary data.</text>
</comment>
<keyword evidence="3" id="KW-1185">Reference proteome</keyword>
<accession>A0A9X3HV41</accession>